<feature type="domain" description="Nudix hydrolase" evidence="4">
    <location>
        <begin position="19"/>
        <end position="150"/>
    </location>
</feature>
<evidence type="ECO:0000256" key="3">
    <source>
        <dbReference type="RuleBase" id="RU003476"/>
    </source>
</evidence>
<keyword evidence="2 3" id="KW-0378">Hydrolase</keyword>
<dbReference type="InterPro" id="IPR015797">
    <property type="entry name" value="NUDIX_hydrolase-like_dom_sf"/>
</dbReference>
<dbReference type="SUPFAM" id="SSF55811">
    <property type="entry name" value="Nudix"/>
    <property type="match status" value="1"/>
</dbReference>
<name>A0ABY4WJU3_9BACL</name>
<gene>
    <name evidence="5" type="ORF">NDK47_09160</name>
</gene>
<organism evidence="5 6">
    <name type="scientific">Brevibacillus ruminantium</name>
    <dbReference type="NCBI Taxonomy" id="2950604"/>
    <lineage>
        <taxon>Bacteria</taxon>
        <taxon>Bacillati</taxon>
        <taxon>Bacillota</taxon>
        <taxon>Bacilli</taxon>
        <taxon>Bacillales</taxon>
        <taxon>Paenibacillaceae</taxon>
        <taxon>Brevibacillus</taxon>
    </lineage>
</organism>
<evidence type="ECO:0000313" key="6">
    <source>
        <dbReference type="Proteomes" id="UP001056500"/>
    </source>
</evidence>
<dbReference type="EMBL" id="CP098755">
    <property type="protein sequence ID" value="USG67423.1"/>
    <property type="molecule type" value="Genomic_DNA"/>
</dbReference>
<dbReference type="PROSITE" id="PS51462">
    <property type="entry name" value="NUDIX"/>
    <property type="match status" value="1"/>
</dbReference>
<proteinExistence type="inferred from homology"/>
<comment type="cofactor">
    <cofactor evidence="1">
        <name>Mg(2+)</name>
        <dbReference type="ChEBI" id="CHEBI:18420"/>
    </cofactor>
</comment>
<evidence type="ECO:0000313" key="5">
    <source>
        <dbReference type="EMBL" id="USG67423.1"/>
    </source>
</evidence>
<dbReference type="PANTHER" id="PTHR43046">
    <property type="entry name" value="GDP-MANNOSE MANNOSYL HYDROLASE"/>
    <property type="match status" value="1"/>
</dbReference>
<reference evidence="5" key="1">
    <citation type="submission" date="2022-06" db="EMBL/GenBank/DDBJ databases">
        <title>Genome sequencing of Brevibacillus sp. BB3-R1.</title>
        <authorList>
            <person name="Heo J."/>
            <person name="Lee D."/>
            <person name="Won M."/>
            <person name="Han B.-H."/>
            <person name="Hong S.-B."/>
            <person name="Kwon S.-W."/>
        </authorList>
    </citation>
    <scope>NUCLEOTIDE SEQUENCE</scope>
    <source>
        <strain evidence="5">BB3-R1</strain>
    </source>
</reference>
<comment type="similarity">
    <text evidence="3">Belongs to the Nudix hydrolase family.</text>
</comment>
<dbReference type="PROSITE" id="PS00893">
    <property type="entry name" value="NUDIX_BOX"/>
    <property type="match status" value="1"/>
</dbReference>
<evidence type="ECO:0000256" key="1">
    <source>
        <dbReference type="ARBA" id="ARBA00001946"/>
    </source>
</evidence>
<dbReference type="InterPro" id="IPR020476">
    <property type="entry name" value="Nudix_hydrolase"/>
</dbReference>
<protein>
    <submittedName>
        <fullName evidence="5">NUDIX domain-containing protein</fullName>
    </submittedName>
</protein>
<sequence>MGMSLYYQELREKYGSGLLFMPAVAGIIRNESGQILLGRKHREELWGLIAGAIEIGETPAQAVCREVWEETGLQVEPKKIIGVFGGKGHRFTYQNGHQVEYLTIVFACGILGGELHPMNEEMGELRYFDESALPPMAIAYPKEIFLQLYADHVIFE</sequence>
<dbReference type="RefSeq" id="WP_251874522.1">
    <property type="nucleotide sequence ID" value="NZ_CP098755.1"/>
</dbReference>
<dbReference type="InterPro" id="IPR000086">
    <property type="entry name" value="NUDIX_hydrolase_dom"/>
</dbReference>
<dbReference type="PRINTS" id="PR00502">
    <property type="entry name" value="NUDIXFAMILY"/>
</dbReference>
<evidence type="ECO:0000256" key="2">
    <source>
        <dbReference type="ARBA" id="ARBA00022801"/>
    </source>
</evidence>
<accession>A0ABY4WJU3</accession>
<dbReference type="Proteomes" id="UP001056500">
    <property type="component" value="Chromosome"/>
</dbReference>
<dbReference type="Gene3D" id="3.90.79.10">
    <property type="entry name" value="Nucleoside Triphosphate Pyrophosphohydrolase"/>
    <property type="match status" value="1"/>
</dbReference>
<evidence type="ECO:0000259" key="4">
    <source>
        <dbReference type="PROSITE" id="PS51462"/>
    </source>
</evidence>
<dbReference type="InterPro" id="IPR020084">
    <property type="entry name" value="NUDIX_hydrolase_CS"/>
</dbReference>
<dbReference type="Pfam" id="PF00293">
    <property type="entry name" value="NUDIX"/>
    <property type="match status" value="1"/>
</dbReference>
<dbReference type="PANTHER" id="PTHR43046:SF2">
    <property type="entry name" value="8-OXO-DGTP DIPHOSPHATASE-RELATED"/>
    <property type="match status" value="1"/>
</dbReference>
<keyword evidence="6" id="KW-1185">Reference proteome</keyword>